<dbReference type="PANTHER" id="PTHR42755:SF1">
    <property type="entry name" value="3-DEOXY-D-MANNO-OCTULOSONIC ACID TRANSFERASE, MITOCHONDRIAL-RELATED"/>
    <property type="match status" value="1"/>
</dbReference>
<comment type="catalytic activity">
    <reaction evidence="7 8">
        <text>lipid IVA (E. coli) + CMP-3-deoxy-beta-D-manno-octulosonate = alpha-Kdo-(2-&gt;6)-lipid IVA (E. coli) + CMP + H(+)</text>
        <dbReference type="Rhea" id="RHEA:28066"/>
        <dbReference type="ChEBI" id="CHEBI:15378"/>
        <dbReference type="ChEBI" id="CHEBI:58603"/>
        <dbReference type="ChEBI" id="CHEBI:60364"/>
        <dbReference type="ChEBI" id="CHEBI:60377"/>
        <dbReference type="ChEBI" id="CHEBI:85987"/>
        <dbReference type="EC" id="2.4.99.12"/>
    </reaction>
</comment>
<evidence type="ECO:0000259" key="9">
    <source>
        <dbReference type="Pfam" id="PF04413"/>
    </source>
</evidence>
<dbReference type="InterPro" id="IPR007507">
    <property type="entry name" value="Glycos_transf_N"/>
</dbReference>
<proteinExistence type="inferred from homology"/>
<dbReference type="InterPro" id="IPR038107">
    <property type="entry name" value="Glycos_transf_N_sf"/>
</dbReference>
<evidence type="ECO:0000256" key="5">
    <source>
        <dbReference type="ARBA" id="ARBA00022679"/>
    </source>
</evidence>
<evidence type="ECO:0000256" key="7">
    <source>
        <dbReference type="ARBA" id="ARBA00049183"/>
    </source>
</evidence>
<sequence>MARSLGLAAYRALTRRGEVPKDAPVQPRPKGELVWLHAGEVGNLLAVQDLAARLISTRTDLSVLITLPDDEASPTRSAPPRTDSAILQINAPSEHPAAVSAFLDHWSPDAAIWVWGGLRPNLILEATDRACPMFLIDADVGGFDKRRDRWLPDLTRQLLTRFKAVFARSAAGQRRLVQLGLLSDEVEQTSPLLAGGQALGCSDTDLTELSAAMGGRPAWFAAQLLPKEIPIILSAHKRASRLSHRLLLILQPSAPGQAQTAVDQATEQNLNVIRWEEGQFPDETTQVMVTDDVANQGLFFRVAPVSFLGSTLIQGEGGCDPLDAAALGSAILYGPRVRHFMASYSRLAAAGAARIVNDADALGAAVSTLIAPDHAATMAHAGWDVISQGAALTDKVVDLVQDTLDLELSRP</sequence>
<reference evidence="10 11" key="1">
    <citation type="submission" date="2020-01" db="EMBL/GenBank/DDBJ databases">
        <title>Sulfitobacter sediminilitoris sp. nov., isolated from a tidal flat.</title>
        <authorList>
            <person name="Park S."/>
            <person name="Yoon J.-H."/>
        </authorList>
    </citation>
    <scope>NUCLEOTIDE SEQUENCE [LARGE SCALE GENOMIC DNA]</scope>
    <source>
        <strain evidence="10 11">JBTF-M27</strain>
    </source>
</reference>
<dbReference type="GO" id="GO:0043842">
    <property type="term" value="F:Kdo transferase activity"/>
    <property type="evidence" value="ECO:0007669"/>
    <property type="project" value="UniProtKB-EC"/>
</dbReference>
<keyword evidence="8" id="KW-1003">Cell membrane</keyword>
<dbReference type="Pfam" id="PF04413">
    <property type="entry name" value="Glycos_transf_N"/>
    <property type="match status" value="1"/>
</dbReference>
<dbReference type="UniPathway" id="UPA00958"/>
<accession>A0A6P0C939</accession>
<dbReference type="GO" id="GO:0005886">
    <property type="term" value="C:plasma membrane"/>
    <property type="evidence" value="ECO:0007669"/>
    <property type="project" value="UniProtKB-SubCell"/>
</dbReference>
<evidence type="ECO:0000313" key="10">
    <source>
        <dbReference type="EMBL" id="NEK22682.1"/>
    </source>
</evidence>
<gene>
    <name evidence="10" type="ORF">GV827_09715</name>
</gene>
<dbReference type="Gene3D" id="3.40.50.2000">
    <property type="entry name" value="Glycogen Phosphorylase B"/>
    <property type="match status" value="1"/>
</dbReference>
<evidence type="ECO:0000256" key="6">
    <source>
        <dbReference type="ARBA" id="ARBA00031445"/>
    </source>
</evidence>
<dbReference type="AlphaFoldDB" id="A0A6P0C939"/>
<evidence type="ECO:0000256" key="3">
    <source>
        <dbReference type="ARBA" id="ARBA00012621"/>
    </source>
</evidence>
<comment type="similarity">
    <text evidence="8">Belongs to the glycosyltransferase group 1 family.</text>
</comment>
<protein>
    <recommendedName>
        <fullName evidence="4 8">3-deoxy-D-manno-octulosonic acid transferase</fullName>
        <shortName evidence="8">Kdo transferase</shortName>
        <ecNumber evidence="3 8">2.4.99.12</ecNumber>
    </recommendedName>
    <alternativeName>
        <fullName evidence="6 8">Lipid IV(A) 3-deoxy-D-manno-octulosonic acid transferase</fullName>
    </alternativeName>
</protein>
<dbReference type="GO" id="GO:0009245">
    <property type="term" value="P:lipid A biosynthetic process"/>
    <property type="evidence" value="ECO:0007669"/>
    <property type="project" value="TreeGrafter"/>
</dbReference>
<evidence type="ECO:0000256" key="4">
    <source>
        <dbReference type="ARBA" id="ARBA00019077"/>
    </source>
</evidence>
<keyword evidence="11" id="KW-1185">Reference proteome</keyword>
<dbReference type="Gene3D" id="3.40.50.11720">
    <property type="entry name" value="3-Deoxy-D-manno-octulosonic-acid transferase, N-terminal domain"/>
    <property type="match status" value="1"/>
</dbReference>
<dbReference type="Proteomes" id="UP000468591">
    <property type="component" value="Unassembled WGS sequence"/>
</dbReference>
<evidence type="ECO:0000256" key="1">
    <source>
        <dbReference type="ARBA" id="ARBA00003394"/>
    </source>
</evidence>
<dbReference type="GO" id="GO:0009244">
    <property type="term" value="P:lipopolysaccharide core region biosynthetic process"/>
    <property type="evidence" value="ECO:0007669"/>
    <property type="project" value="UniProtKB-UniRule"/>
</dbReference>
<evidence type="ECO:0000256" key="8">
    <source>
        <dbReference type="RuleBase" id="RU365103"/>
    </source>
</evidence>
<dbReference type="PANTHER" id="PTHR42755">
    <property type="entry name" value="3-DEOXY-MANNO-OCTULOSONATE CYTIDYLYLTRANSFERASE"/>
    <property type="match status" value="1"/>
</dbReference>
<dbReference type="RefSeq" id="WP_164353614.1">
    <property type="nucleotide sequence ID" value="NZ_JAABNT010000005.1"/>
</dbReference>
<feature type="domain" description="3-deoxy-D-manno-octulosonic-acid transferase N-terminal" evidence="9">
    <location>
        <begin position="21"/>
        <end position="189"/>
    </location>
</feature>
<comment type="function">
    <text evidence="1 8">Involved in lipopolysaccharide (LPS) biosynthesis. Catalyzes the transfer of 3-deoxy-D-manno-octulosonate (Kdo) residue(s) from CMP-Kdo to lipid IV(A), the tetraacyldisaccharide-1,4'-bisphosphate precursor of lipid A.</text>
</comment>
<dbReference type="EC" id="2.4.99.12" evidence="3 8"/>
<keyword evidence="8" id="KW-0448">Lipopolysaccharide biosynthesis</keyword>
<comment type="caution">
    <text evidence="10">The sequence shown here is derived from an EMBL/GenBank/DDBJ whole genome shotgun (WGS) entry which is preliminary data.</text>
</comment>
<comment type="pathway">
    <text evidence="2 8">Bacterial outer membrane biogenesis; LPS core biosynthesis.</text>
</comment>
<evidence type="ECO:0000313" key="11">
    <source>
        <dbReference type="Proteomes" id="UP000468591"/>
    </source>
</evidence>
<dbReference type="InterPro" id="IPR039901">
    <property type="entry name" value="Kdotransferase"/>
</dbReference>
<evidence type="ECO:0000256" key="2">
    <source>
        <dbReference type="ARBA" id="ARBA00004713"/>
    </source>
</evidence>
<name>A0A6P0C939_9RHOB</name>
<comment type="subcellular location">
    <subcellularLocation>
        <location evidence="8">Cell membrane</location>
    </subcellularLocation>
</comment>
<organism evidence="10 11">
    <name type="scientific">Sulfitobacter sediminilitoris</name>
    <dbReference type="NCBI Taxonomy" id="2698830"/>
    <lineage>
        <taxon>Bacteria</taxon>
        <taxon>Pseudomonadati</taxon>
        <taxon>Pseudomonadota</taxon>
        <taxon>Alphaproteobacteria</taxon>
        <taxon>Rhodobacterales</taxon>
        <taxon>Roseobacteraceae</taxon>
        <taxon>Sulfitobacter</taxon>
    </lineage>
</organism>
<keyword evidence="8" id="KW-0472">Membrane</keyword>
<keyword evidence="5 8" id="KW-0808">Transferase</keyword>
<dbReference type="EMBL" id="JAABNT010000005">
    <property type="protein sequence ID" value="NEK22682.1"/>
    <property type="molecule type" value="Genomic_DNA"/>
</dbReference>